<dbReference type="PANTHER" id="PTHR11487">
    <property type="entry name" value="THIOESTERASE"/>
    <property type="match status" value="1"/>
</dbReference>
<evidence type="ECO:0000259" key="4">
    <source>
        <dbReference type="Pfam" id="PF00975"/>
    </source>
</evidence>
<proteinExistence type="inferred from homology"/>
<feature type="domain" description="Thioesterase" evidence="4">
    <location>
        <begin position="20"/>
        <end position="241"/>
    </location>
</feature>
<dbReference type="PANTHER" id="PTHR11487:SF0">
    <property type="entry name" value="S-ACYL FATTY ACID SYNTHASE THIOESTERASE, MEDIUM CHAIN"/>
    <property type="match status" value="1"/>
</dbReference>
<dbReference type="Gene3D" id="3.40.50.1820">
    <property type="entry name" value="alpha/beta hydrolase"/>
    <property type="match status" value="1"/>
</dbReference>
<dbReference type="Proteomes" id="UP001595696">
    <property type="component" value="Unassembled WGS sequence"/>
</dbReference>
<evidence type="ECO:0000313" key="5">
    <source>
        <dbReference type="EMBL" id="MFC3961463.1"/>
    </source>
</evidence>
<dbReference type="InterPro" id="IPR029058">
    <property type="entry name" value="AB_hydrolase_fold"/>
</dbReference>
<comment type="caution">
    <text evidence="5">The sequence shown here is derived from an EMBL/GenBank/DDBJ whole genome shotgun (WGS) entry which is preliminary data.</text>
</comment>
<comment type="catalytic activity">
    <reaction evidence="3">
        <text>a fatty acyl-CoA + H2O = a fatty acid + CoA + H(+)</text>
        <dbReference type="Rhea" id="RHEA:16781"/>
        <dbReference type="ChEBI" id="CHEBI:15377"/>
        <dbReference type="ChEBI" id="CHEBI:15378"/>
        <dbReference type="ChEBI" id="CHEBI:28868"/>
        <dbReference type="ChEBI" id="CHEBI:57287"/>
        <dbReference type="ChEBI" id="CHEBI:77636"/>
    </reaction>
</comment>
<reference evidence="6" key="1">
    <citation type="journal article" date="2019" name="Int. J. Syst. Evol. Microbiol.">
        <title>The Global Catalogue of Microorganisms (GCM) 10K type strain sequencing project: providing services to taxonomists for standard genome sequencing and annotation.</title>
        <authorList>
            <consortium name="The Broad Institute Genomics Platform"/>
            <consortium name="The Broad Institute Genome Sequencing Center for Infectious Disease"/>
            <person name="Wu L."/>
            <person name="Ma J."/>
        </authorList>
    </citation>
    <scope>NUCLEOTIDE SEQUENCE [LARGE SCALE GENOMIC DNA]</scope>
    <source>
        <strain evidence="6">CGMCC 4.7330</strain>
    </source>
</reference>
<dbReference type="InterPro" id="IPR001031">
    <property type="entry name" value="Thioesterase"/>
</dbReference>
<accession>A0ABV8DNE6</accession>
<dbReference type="EMBL" id="JBHSAX010000005">
    <property type="protein sequence ID" value="MFC3961463.1"/>
    <property type="molecule type" value="Genomic_DNA"/>
</dbReference>
<evidence type="ECO:0000256" key="3">
    <source>
        <dbReference type="ARBA" id="ARBA00024293"/>
    </source>
</evidence>
<dbReference type="SUPFAM" id="SSF53474">
    <property type="entry name" value="alpha/beta-Hydrolases"/>
    <property type="match status" value="1"/>
</dbReference>
<keyword evidence="6" id="KW-1185">Reference proteome</keyword>
<name>A0ABV8DNE6_9NOCA</name>
<protein>
    <recommendedName>
        <fullName evidence="2">Thioesterase TesA</fullName>
    </recommendedName>
</protein>
<comment type="similarity">
    <text evidence="1">Belongs to the thioesterase family.</text>
</comment>
<dbReference type="InterPro" id="IPR012223">
    <property type="entry name" value="TEII"/>
</dbReference>
<gene>
    <name evidence="5" type="ORF">ACFO0B_05605</name>
</gene>
<dbReference type="RefSeq" id="WP_378611217.1">
    <property type="nucleotide sequence ID" value="NZ_JBHSAX010000005.1"/>
</dbReference>
<sequence>MLSTTPWLRTLKADPDPVLRLVCFHHAGGSAGSFQSLAKAFGDGIEITAMQSPGRQERRREPCLTGLGDIVEGVLPAVVDLGDRPIALFGHSFGAVVAFEVARELPAAGIRPQHLFVSGRRAPSRRRLENVHRRTDAEIRTELRLLGGPGVALLDDDEVAREFLPAIRSDYRAVETHVVAPDARVDCALTALVGDHDPRATVDEARAWRVHTTASFELKVFGGGHFYLVDHSDRVAAVVERRLGTGMIGRSD</sequence>
<organism evidence="5 6">
    <name type="scientific">Nocardia jiangsuensis</name>
    <dbReference type="NCBI Taxonomy" id="1691563"/>
    <lineage>
        <taxon>Bacteria</taxon>
        <taxon>Bacillati</taxon>
        <taxon>Actinomycetota</taxon>
        <taxon>Actinomycetes</taxon>
        <taxon>Mycobacteriales</taxon>
        <taxon>Nocardiaceae</taxon>
        <taxon>Nocardia</taxon>
    </lineage>
</organism>
<evidence type="ECO:0000256" key="2">
    <source>
        <dbReference type="ARBA" id="ARBA00015007"/>
    </source>
</evidence>
<evidence type="ECO:0000313" key="6">
    <source>
        <dbReference type="Proteomes" id="UP001595696"/>
    </source>
</evidence>
<dbReference type="Pfam" id="PF00975">
    <property type="entry name" value="Thioesterase"/>
    <property type="match status" value="1"/>
</dbReference>
<evidence type="ECO:0000256" key="1">
    <source>
        <dbReference type="ARBA" id="ARBA00007169"/>
    </source>
</evidence>